<dbReference type="AlphaFoldDB" id="A0A0F9EW84"/>
<sequence length="466" mass="52994">MPSAVNVHVESIEVPTYVLGPDSPYPAFHWRGWRGHYPFSTKLDLSTRKRLVKHRIIVLENAYLRAEILPDMGGRVYRLYDKVAGQETLMVPPSFKFQNIALRGAWITGGIEFNFGYRSHTAVTCSPVSWAIRKDADGGASVWVGTVIRPMESRWTVRIGLKPERSALDMEIFTMGPLVLPGMMYWWTNAAVEVGDRSRFYYYGTYAGDYAPHSWPWTDGMDFSWPRNRIFGADMFLMEPQRDYLGFYDFQRQHGLAQTANRFHSPGQKYFTWGANQRGRFWDFLLSDTGQTYCEIQRGRLPSQGRTEPLPPMVTESWTETWLPINHTEGFSGTEGDLVISVGPPEDNAATIRLLSAVPRKGVRLEAFSEAGSPDVWETGAMTPGKPLAHRVALAAGQSVRRAMVTDTDGTVLMDWREFDFSTEDWYKRGHQHLDEDKASLEELFTEAERARFAIWPNGTEHAVGL</sequence>
<reference evidence="2" key="1">
    <citation type="journal article" date="2015" name="Nature">
        <title>Complex archaea that bridge the gap between prokaryotes and eukaryotes.</title>
        <authorList>
            <person name="Spang A."/>
            <person name="Saw J.H."/>
            <person name="Jorgensen S.L."/>
            <person name="Zaremba-Niedzwiedzka K."/>
            <person name="Martijn J."/>
            <person name="Lind A.E."/>
            <person name="van Eijk R."/>
            <person name="Schleper C."/>
            <person name="Guy L."/>
            <person name="Ettema T.J."/>
        </authorList>
    </citation>
    <scope>NUCLEOTIDE SEQUENCE</scope>
</reference>
<protein>
    <recommendedName>
        <fullName evidence="1">DUF5107 domain-containing protein</fullName>
    </recommendedName>
</protein>
<proteinExistence type="predicted"/>
<dbReference type="EMBL" id="LAZR01033028">
    <property type="protein sequence ID" value="KKL49240.1"/>
    <property type="molecule type" value="Genomic_DNA"/>
</dbReference>
<gene>
    <name evidence="2" type="ORF">LCGC14_2317500</name>
</gene>
<feature type="non-terminal residue" evidence="2">
    <location>
        <position position="466"/>
    </location>
</feature>
<evidence type="ECO:0000259" key="1">
    <source>
        <dbReference type="Pfam" id="PF17128"/>
    </source>
</evidence>
<comment type="caution">
    <text evidence="2">The sequence shown here is derived from an EMBL/GenBank/DDBJ whole genome shotgun (WGS) entry which is preliminary data.</text>
</comment>
<accession>A0A0F9EW84</accession>
<organism evidence="2">
    <name type="scientific">marine sediment metagenome</name>
    <dbReference type="NCBI Taxonomy" id="412755"/>
    <lineage>
        <taxon>unclassified sequences</taxon>
        <taxon>metagenomes</taxon>
        <taxon>ecological metagenomes</taxon>
    </lineage>
</organism>
<name>A0A0F9EW84_9ZZZZ</name>
<dbReference type="InterPro" id="IPR033396">
    <property type="entry name" value="DUF5107"/>
</dbReference>
<dbReference type="Pfam" id="PF17128">
    <property type="entry name" value="DUF5107"/>
    <property type="match status" value="1"/>
</dbReference>
<evidence type="ECO:0000313" key="2">
    <source>
        <dbReference type="EMBL" id="KKL49240.1"/>
    </source>
</evidence>
<feature type="domain" description="DUF5107" evidence="1">
    <location>
        <begin position="35"/>
        <end position="324"/>
    </location>
</feature>